<feature type="compositionally biased region" description="Acidic residues" evidence="1">
    <location>
        <begin position="290"/>
        <end position="299"/>
    </location>
</feature>
<evidence type="ECO:0000256" key="1">
    <source>
        <dbReference type="SAM" id="MobiDB-lite"/>
    </source>
</evidence>
<evidence type="ECO:0008006" key="4">
    <source>
        <dbReference type="Google" id="ProtNLM"/>
    </source>
</evidence>
<protein>
    <recommendedName>
        <fullName evidence="4">BTB domain-containing protein</fullName>
    </recommendedName>
</protein>
<sequence length="425" mass="48518">MNLQETQQVIARDEKWVPSTERVKISPTNAFTISVEVPEIFMQQFWYTIKKVKDSESYKFLLANKKCIVDAEVFRKILDICPRVKGEEFTDVQDDDATLTFIIDFGYKGPLHKHTSMYVDHMHQPWRTLAAIINKCLSRKIRSNDRLRKSRIDILWGMFYRENVDYLDGGIVNRLKVVRIREEYPKYGLPIPDMMMNDKIKQSESYEMFLKYFTGLIPPKKSRDTMQALKENKKTSRRQPGTGGSSEGTGRIPGVPDESTVVSAISSEGTGTKPGVPDEEKEEEKKDNDGNADDEDEDNDHISDIQDIDNEDAETESKSNEIYKYKIQVHKDVDVEMTVEEKGDAELAGNAMTSDYQVKESTELPVPSSSLSISSRFDTHFLNLSSDVSLTGVLKDSAEAEISSLMMFISNKKLHRSSLHQYSRC</sequence>
<comment type="caution">
    <text evidence="2">The sequence shown here is derived from an EMBL/GenBank/DDBJ whole genome shotgun (WGS) entry which is preliminary data.</text>
</comment>
<keyword evidence="3" id="KW-1185">Reference proteome</keyword>
<reference evidence="2" key="1">
    <citation type="journal article" date="2022" name="Int. J. Mol. Sci.">
        <title>Draft Genome of Tanacetum Coccineum: Genomic Comparison of Closely Related Tanacetum-Family Plants.</title>
        <authorList>
            <person name="Yamashiro T."/>
            <person name="Shiraishi A."/>
            <person name="Nakayama K."/>
            <person name="Satake H."/>
        </authorList>
    </citation>
    <scope>NUCLEOTIDE SEQUENCE</scope>
</reference>
<dbReference type="Proteomes" id="UP001151760">
    <property type="component" value="Unassembled WGS sequence"/>
</dbReference>
<name>A0ABQ5GAH2_9ASTR</name>
<evidence type="ECO:0000313" key="2">
    <source>
        <dbReference type="EMBL" id="GJT72658.1"/>
    </source>
</evidence>
<feature type="compositionally biased region" description="Polar residues" evidence="1">
    <location>
        <begin position="260"/>
        <end position="270"/>
    </location>
</feature>
<dbReference type="EMBL" id="BQNB010018279">
    <property type="protein sequence ID" value="GJT72658.1"/>
    <property type="molecule type" value="Genomic_DNA"/>
</dbReference>
<reference evidence="2" key="2">
    <citation type="submission" date="2022-01" db="EMBL/GenBank/DDBJ databases">
        <authorList>
            <person name="Yamashiro T."/>
            <person name="Shiraishi A."/>
            <person name="Satake H."/>
            <person name="Nakayama K."/>
        </authorList>
    </citation>
    <scope>NUCLEOTIDE SEQUENCE</scope>
</reference>
<gene>
    <name evidence="2" type="ORF">Tco_1031944</name>
</gene>
<feature type="region of interest" description="Disordered" evidence="1">
    <location>
        <begin position="230"/>
        <end position="319"/>
    </location>
</feature>
<accession>A0ABQ5GAH2</accession>
<evidence type="ECO:0000313" key="3">
    <source>
        <dbReference type="Proteomes" id="UP001151760"/>
    </source>
</evidence>
<proteinExistence type="predicted"/>
<organism evidence="2 3">
    <name type="scientific">Tanacetum coccineum</name>
    <dbReference type="NCBI Taxonomy" id="301880"/>
    <lineage>
        <taxon>Eukaryota</taxon>
        <taxon>Viridiplantae</taxon>
        <taxon>Streptophyta</taxon>
        <taxon>Embryophyta</taxon>
        <taxon>Tracheophyta</taxon>
        <taxon>Spermatophyta</taxon>
        <taxon>Magnoliopsida</taxon>
        <taxon>eudicotyledons</taxon>
        <taxon>Gunneridae</taxon>
        <taxon>Pentapetalae</taxon>
        <taxon>asterids</taxon>
        <taxon>campanulids</taxon>
        <taxon>Asterales</taxon>
        <taxon>Asteraceae</taxon>
        <taxon>Asteroideae</taxon>
        <taxon>Anthemideae</taxon>
        <taxon>Anthemidinae</taxon>
        <taxon>Tanacetum</taxon>
    </lineage>
</organism>